<dbReference type="CDD" id="cd03786">
    <property type="entry name" value="GTB_UDP-GlcNAc_2-Epimerase"/>
    <property type="match status" value="1"/>
</dbReference>
<dbReference type="PANTHER" id="PTHR43174:SF1">
    <property type="entry name" value="UDP-N-ACETYLGLUCOSAMINE 2-EPIMERASE"/>
    <property type="match status" value="1"/>
</dbReference>
<evidence type="ECO:0000256" key="1">
    <source>
        <dbReference type="RuleBase" id="RU003513"/>
    </source>
</evidence>
<evidence type="ECO:0000259" key="2">
    <source>
        <dbReference type="Pfam" id="PF02350"/>
    </source>
</evidence>
<proteinExistence type="inferred from homology"/>
<sequence>MQKIILVAGARPNFVKIAPLWRAFSAIKGVEVTLVHTGQHYDDAMSKVFFEDLGLPEPEYNLNVGSGSQAGQTADIMTRFDQVLDEMMPHDVIVVGDVNSTLACSLVSVKRGIRTSHVEAGLRSFDRSMPEEINRLATDAISDLLFVSEPSGIENLKREGVADEKVHFVGNVMIDSLVFASEAIKESDVLSRFLLESYKYVLVTIHRPSNVDHPPRLRELINWLKELSSKMPVVFPVHPRTRNRLVEAGLDPAQIKQQFPNLKLVSPQGYIDFQKLVSQARLVITDSGGLQEETTWLGVPCVTLRENTERPVTIEQGTNYLAGFDFAKADDVVNACLAGKSPKGRVPDLWDGHAAQRIVDVLLRKHKARNV</sequence>
<keyword evidence="1" id="KW-0413">Isomerase</keyword>
<gene>
    <name evidence="3" type="ORF">DFO77_12431</name>
</gene>
<evidence type="ECO:0000313" key="4">
    <source>
        <dbReference type="Proteomes" id="UP000252733"/>
    </source>
</evidence>
<comment type="similarity">
    <text evidence="1">Belongs to the UDP-N-acetylglucosamine 2-epimerase family.</text>
</comment>
<feature type="domain" description="UDP-N-acetylglucosamine 2-epimerase" evidence="2">
    <location>
        <begin position="25"/>
        <end position="362"/>
    </location>
</feature>
<dbReference type="Proteomes" id="UP000252733">
    <property type="component" value="Unassembled WGS sequence"/>
</dbReference>
<evidence type="ECO:0000313" key="3">
    <source>
        <dbReference type="EMBL" id="RCW30019.1"/>
    </source>
</evidence>
<dbReference type="SUPFAM" id="SSF53756">
    <property type="entry name" value="UDP-Glycosyltransferase/glycogen phosphorylase"/>
    <property type="match status" value="1"/>
</dbReference>
<accession>A0A368UMN2</accession>
<dbReference type="PANTHER" id="PTHR43174">
    <property type="entry name" value="UDP-N-ACETYLGLUCOSAMINE 2-EPIMERASE"/>
    <property type="match status" value="1"/>
</dbReference>
<dbReference type="Gene3D" id="3.40.50.2000">
    <property type="entry name" value="Glycogen Phosphorylase B"/>
    <property type="match status" value="2"/>
</dbReference>
<dbReference type="GO" id="GO:0016853">
    <property type="term" value="F:isomerase activity"/>
    <property type="evidence" value="ECO:0007669"/>
    <property type="project" value="UniProtKB-KW"/>
</dbReference>
<dbReference type="InterPro" id="IPR003331">
    <property type="entry name" value="UDP_GlcNAc_Epimerase_2_dom"/>
</dbReference>
<dbReference type="AlphaFoldDB" id="A0A368UMN2"/>
<name>A0A368UMN2_9BACT</name>
<protein>
    <submittedName>
        <fullName evidence="3">UDP-N-acetylglucosamine 2-epimerase (Non-hydrolysing)</fullName>
    </submittedName>
</protein>
<organism evidence="3 4">
    <name type="scientific">Marinilabilia salmonicolor</name>
    <dbReference type="NCBI Taxonomy" id="989"/>
    <lineage>
        <taxon>Bacteria</taxon>
        <taxon>Pseudomonadati</taxon>
        <taxon>Bacteroidota</taxon>
        <taxon>Bacteroidia</taxon>
        <taxon>Marinilabiliales</taxon>
        <taxon>Marinilabiliaceae</taxon>
        <taxon>Marinilabilia</taxon>
    </lineage>
</organism>
<dbReference type="RefSeq" id="WP_114437716.1">
    <property type="nucleotide sequence ID" value="NZ_QPIZ01000024.1"/>
</dbReference>
<comment type="caution">
    <text evidence="3">The sequence shown here is derived from an EMBL/GenBank/DDBJ whole genome shotgun (WGS) entry which is preliminary data.</text>
</comment>
<dbReference type="NCBIfam" id="TIGR00236">
    <property type="entry name" value="wecB"/>
    <property type="match status" value="1"/>
</dbReference>
<dbReference type="EMBL" id="QPIZ01000024">
    <property type="protein sequence ID" value="RCW30019.1"/>
    <property type="molecule type" value="Genomic_DNA"/>
</dbReference>
<keyword evidence="4" id="KW-1185">Reference proteome</keyword>
<reference evidence="3 4" key="1">
    <citation type="submission" date="2018-07" db="EMBL/GenBank/DDBJ databases">
        <title>Freshwater and sediment microbial communities from various areas in North America, analyzing microbe dynamics in response to fracking.</title>
        <authorList>
            <person name="Lamendella R."/>
        </authorList>
    </citation>
    <scope>NUCLEOTIDE SEQUENCE [LARGE SCALE GENOMIC DNA]</scope>
    <source>
        <strain evidence="3 4">160A</strain>
    </source>
</reference>
<dbReference type="Pfam" id="PF02350">
    <property type="entry name" value="Epimerase_2"/>
    <property type="match status" value="1"/>
</dbReference>
<dbReference type="InterPro" id="IPR029767">
    <property type="entry name" value="WecB-like"/>
</dbReference>